<accession>A0A654DEY8</accession>
<evidence type="ECO:0000313" key="2">
    <source>
        <dbReference type="EMBL" id="SPZ85267.1"/>
    </source>
</evidence>
<dbReference type="EMBL" id="UAUU01000008">
    <property type="protein sequence ID" value="SPZ85267.1"/>
    <property type="molecule type" value="Genomic_DNA"/>
</dbReference>
<dbReference type="EMBL" id="CABWMV010000024">
    <property type="protein sequence ID" value="VXD01215.1"/>
    <property type="molecule type" value="Genomic_DNA"/>
</dbReference>
<dbReference type="Pfam" id="PF03358">
    <property type="entry name" value="FMN_red"/>
    <property type="match status" value="1"/>
</dbReference>
<dbReference type="SUPFAM" id="SSF52218">
    <property type="entry name" value="Flavoproteins"/>
    <property type="match status" value="1"/>
</dbReference>
<name>A0A2X2ISQ1_SPHMU</name>
<dbReference type="Gene3D" id="3.40.50.360">
    <property type="match status" value="1"/>
</dbReference>
<organism evidence="2 4">
    <name type="scientific">Sphingobacterium multivorum</name>
    <dbReference type="NCBI Taxonomy" id="28454"/>
    <lineage>
        <taxon>Bacteria</taxon>
        <taxon>Pseudomonadati</taxon>
        <taxon>Bacteroidota</taxon>
        <taxon>Sphingobacteriia</taxon>
        <taxon>Sphingobacteriales</taxon>
        <taxon>Sphingobacteriaceae</taxon>
        <taxon>Sphingobacterium</taxon>
    </lineage>
</organism>
<evidence type="ECO:0000313" key="4">
    <source>
        <dbReference type="Proteomes" id="UP000251241"/>
    </source>
</evidence>
<sequence>MKILAFAGTSNKNSINKTFVTSTSKYYKEADDTIELLDLNHFEMPIYSYDKEVELGIPQLAHDFAAKMDAADFLLISLAEHNGSYTTAYKNIVDWVSRIPNRKLFNGKPVFLLATAPGPMGGATVLNTAVNRITWDGADILDSFSLPEFHKNFEEGKGIIDPTLRSQLEAKVRKTKRALAEKLSVQG</sequence>
<dbReference type="InterPro" id="IPR005025">
    <property type="entry name" value="FMN_Rdtase-like_dom"/>
</dbReference>
<feature type="domain" description="NADPH-dependent FMN reductase-like" evidence="1">
    <location>
        <begin position="1"/>
        <end position="148"/>
    </location>
</feature>
<dbReference type="PANTHER" id="PTHR30543">
    <property type="entry name" value="CHROMATE REDUCTASE"/>
    <property type="match status" value="1"/>
</dbReference>
<gene>
    <name evidence="2" type="ORF">NCTC11343_01827</name>
    <name evidence="3" type="ORF">SPHINGO8BC_51687</name>
</gene>
<evidence type="ECO:0000313" key="5">
    <source>
        <dbReference type="Proteomes" id="UP000432350"/>
    </source>
</evidence>
<proteinExistence type="predicted"/>
<dbReference type="RefSeq" id="WP_046675799.1">
    <property type="nucleotide sequence ID" value="NZ_CP068086.1"/>
</dbReference>
<dbReference type="InterPro" id="IPR050712">
    <property type="entry name" value="NAD(P)H-dep_reductase"/>
</dbReference>
<accession>A0A2X2ISQ1</accession>
<protein>
    <submittedName>
        <fullName evidence="3">NADPH-dependent FMN reductase</fullName>
    </submittedName>
    <submittedName>
        <fullName evidence="2">Predicted flavoprotein</fullName>
    </submittedName>
</protein>
<evidence type="ECO:0000313" key="3">
    <source>
        <dbReference type="EMBL" id="VXD01215.1"/>
    </source>
</evidence>
<dbReference type="InterPro" id="IPR029039">
    <property type="entry name" value="Flavoprotein-like_sf"/>
</dbReference>
<reference evidence="3 5" key="2">
    <citation type="submission" date="2019-10" db="EMBL/GenBank/DDBJ databases">
        <authorList>
            <person name="Karimi E."/>
        </authorList>
    </citation>
    <scope>NUCLEOTIDE SEQUENCE [LARGE SCALE GENOMIC DNA]</scope>
    <source>
        <strain evidence="3">Sphingobacterium sp. 8BC</strain>
    </source>
</reference>
<dbReference type="PANTHER" id="PTHR30543:SF21">
    <property type="entry name" value="NAD(P)H-DEPENDENT FMN REDUCTASE LOT6"/>
    <property type="match status" value="1"/>
</dbReference>
<reference evidence="2 4" key="1">
    <citation type="submission" date="2018-06" db="EMBL/GenBank/DDBJ databases">
        <authorList>
            <consortium name="Pathogen Informatics"/>
            <person name="Doyle S."/>
        </authorList>
    </citation>
    <scope>NUCLEOTIDE SEQUENCE [LARGE SCALE GENOMIC DNA]</scope>
    <source>
        <strain evidence="2 4">NCTC11343</strain>
    </source>
</reference>
<dbReference type="Proteomes" id="UP000251241">
    <property type="component" value="Unassembled WGS sequence"/>
</dbReference>
<dbReference type="AlphaFoldDB" id="A0A2X2ISQ1"/>
<dbReference type="GO" id="GO:0016491">
    <property type="term" value="F:oxidoreductase activity"/>
    <property type="evidence" value="ECO:0007669"/>
    <property type="project" value="InterPro"/>
</dbReference>
<dbReference type="GO" id="GO:0010181">
    <property type="term" value="F:FMN binding"/>
    <property type="evidence" value="ECO:0007669"/>
    <property type="project" value="TreeGrafter"/>
</dbReference>
<dbReference type="GO" id="GO:0005829">
    <property type="term" value="C:cytosol"/>
    <property type="evidence" value="ECO:0007669"/>
    <property type="project" value="TreeGrafter"/>
</dbReference>
<evidence type="ECO:0000259" key="1">
    <source>
        <dbReference type="Pfam" id="PF03358"/>
    </source>
</evidence>
<dbReference type="GeneID" id="97181351"/>
<dbReference type="Proteomes" id="UP000432350">
    <property type="component" value="Unassembled WGS sequence"/>
</dbReference>